<dbReference type="PANTHER" id="PTHR34137">
    <property type="entry name" value="EXODEOXYRIBONUCLEASE 7 SMALL SUBUNIT"/>
    <property type="match status" value="1"/>
</dbReference>
<keyword evidence="3 4" id="KW-0378">Hydrolase</keyword>
<dbReference type="EMBL" id="FPHT01000345">
    <property type="protein sequence ID" value="SFV83284.1"/>
    <property type="molecule type" value="Genomic_DNA"/>
</dbReference>
<dbReference type="GO" id="GO:0006308">
    <property type="term" value="P:DNA catabolic process"/>
    <property type="evidence" value="ECO:0007669"/>
    <property type="project" value="InterPro"/>
</dbReference>
<dbReference type="SUPFAM" id="SSF116842">
    <property type="entry name" value="XseB-like"/>
    <property type="match status" value="1"/>
</dbReference>
<dbReference type="PANTHER" id="PTHR34137:SF1">
    <property type="entry name" value="EXODEOXYRIBONUCLEASE 7 SMALL SUBUNIT"/>
    <property type="match status" value="1"/>
</dbReference>
<evidence type="ECO:0000256" key="2">
    <source>
        <dbReference type="ARBA" id="ARBA00022722"/>
    </source>
</evidence>
<proteinExistence type="predicted"/>
<dbReference type="NCBIfam" id="NF002140">
    <property type="entry name" value="PRK00977.1-4"/>
    <property type="match status" value="1"/>
</dbReference>
<dbReference type="PIRSF" id="PIRSF006488">
    <property type="entry name" value="Exonuc_VII_S"/>
    <property type="match status" value="1"/>
</dbReference>
<name>A0A1W1DNP8_9ZZZZ</name>
<evidence type="ECO:0000313" key="4">
    <source>
        <dbReference type="EMBL" id="SFV83284.1"/>
    </source>
</evidence>
<protein>
    <submittedName>
        <fullName evidence="4">Exodeoxyribonuclease VII small subunit</fullName>
        <ecNumber evidence="4">3.1.11.6</ecNumber>
    </submittedName>
</protein>
<gene>
    <name evidence="4" type="ORF">MNB_SUP05-12-181</name>
</gene>
<sequence>MESGDLSLEDSLKYFEQGVQLTRQCQTALSEAEQKIAVLTADDNYQNEKPLDEL</sequence>
<dbReference type="Gene3D" id="1.10.287.1040">
    <property type="entry name" value="Exonuclease VII, small subunit"/>
    <property type="match status" value="1"/>
</dbReference>
<evidence type="ECO:0000256" key="1">
    <source>
        <dbReference type="ARBA" id="ARBA00022490"/>
    </source>
</evidence>
<dbReference type="GO" id="GO:0009318">
    <property type="term" value="C:exodeoxyribonuclease VII complex"/>
    <property type="evidence" value="ECO:0007669"/>
    <property type="project" value="InterPro"/>
</dbReference>
<accession>A0A1W1DNP8</accession>
<keyword evidence="2" id="KW-0540">Nuclease</keyword>
<dbReference type="Pfam" id="PF02609">
    <property type="entry name" value="Exonuc_VII_S"/>
    <property type="match status" value="1"/>
</dbReference>
<evidence type="ECO:0000256" key="3">
    <source>
        <dbReference type="ARBA" id="ARBA00022801"/>
    </source>
</evidence>
<dbReference type="GO" id="GO:0008855">
    <property type="term" value="F:exodeoxyribonuclease VII activity"/>
    <property type="evidence" value="ECO:0007669"/>
    <property type="project" value="UniProtKB-EC"/>
</dbReference>
<dbReference type="InterPro" id="IPR003761">
    <property type="entry name" value="Exonuc_VII_S"/>
</dbReference>
<organism evidence="4">
    <name type="scientific">hydrothermal vent metagenome</name>
    <dbReference type="NCBI Taxonomy" id="652676"/>
    <lineage>
        <taxon>unclassified sequences</taxon>
        <taxon>metagenomes</taxon>
        <taxon>ecological metagenomes</taxon>
    </lineage>
</organism>
<dbReference type="AlphaFoldDB" id="A0A1W1DNP8"/>
<reference evidence="4" key="1">
    <citation type="submission" date="2016-10" db="EMBL/GenBank/DDBJ databases">
        <authorList>
            <person name="de Groot N.N."/>
        </authorList>
    </citation>
    <scope>NUCLEOTIDE SEQUENCE</scope>
</reference>
<keyword evidence="1" id="KW-0963">Cytoplasm</keyword>
<dbReference type="NCBIfam" id="TIGR01280">
    <property type="entry name" value="xseB"/>
    <property type="match status" value="1"/>
</dbReference>
<dbReference type="GO" id="GO:0005829">
    <property type="term" value="C:cytosol"/>
    <property type="evidence" value="ECO:0007669"/>
    <property type="project" value="TreeGrafter"/>
</dbReference>
<dbReference type="EC" id="3.1.11.6" evidence="4"/>
<dbReference type="InterPro" id="IPR037004">
    <property type="entry name" value="Exonuc_VII_ssu_sf"/>
</dbReference>